<comment type="similarity">
    <text evidence="1">Belongs to the Gfo/Idh/MocA family.</text>
</comment>
<dbReference type="InterPro" id="IPR055170">
    <property type="entry name" value="GFO_IDH_MocA-like_dom"/>
</dbReference>
<sequence>MEAVWTRFQPISFAVDKVLASGVIGDLVAVRTELSTHWKGPDSHRMVNPDLAGGALLDLGPYAWVWLALPLLQRAPTDGVSPLPKLRVAGSIIPYPSTGVDAVTTAVVQFPQADGRIVHGTMSTSLSVPSNPNVATLTGTKGFLNIAGPTYRPTSFSYSGWESEEAYDDFGLDKSKIVKTGGEDFSVRPGDIWGFAWEADEVARCVRDGKKQSARMPLRETVLQMEVFDEIRRQNGLVYPEALETLELAK</sequence>
<dbReference type="SUPFAM" id="SSF55347">
    <property type="entry name" value="Glyceraldehyde-3-phosphate dehydrogenase-like, C-terminal domain"/>
    <property type="match status" value="1"/>
</dbReference>
<dbReference type="Pfam" id="PF22725">
    <property type="entry name" value="GFO_IDH_MocA_C3"/>
    <property type="match status" value="1"/>
</dbReference>
<dbReference type="PANTHER" id="PTHR22604">
    <property type="entry name" value="OXIDOREDUCTASES"/>
    <property type="match status" value="1"/>
</dbReference>
<accession>A0A977TIF7</accession>
<protein>
    <submittedName>
        <fullName evidence="4">A0956 protein</fullName>
    </submittedName>
</protein>
<reference evidence="4" key="1">
    <citation type="submission" date="2021-04" db="EMBL/GenBank/DDBJ databases">
        <authorList>
            <person name="Xin Qing Z."/>
        </authorList>
    </citation>
    <scope>NUCLEOTIDE SEQUENCE</scope>
    <source>
        <strain evidence="4">JBA-MBY-JT231</strain>
    </source>
</reference>
<organism evidence="4">
    <name type="scientific">Curvibasidium rogersii</name>
    <dbReference type="NCBI Taxonomy" id="1280487"/>
    <lineage>
        <taxon>Eukaryota</taxon>
        <taxon>Fungi</taxon>
        <taxon>Dikarya</taxon>
        <taxon>Basidiomycota</taxon>
        <taxon>Pucciniomycotina</taxon>
        <taxon>Microbotryomycetes</taxon>
        <taxon>Microbotryomycetes incertae sedis</taxon>
        <taxon>Curvibasidium</taxon>
    </lineage>
</organism>
<dbReference type="Gene3D" id="3.30.360.10">
    <property type="entry name" value="Dihydrodipicolinate Reductase, domain 2"/>
    <property type="match status" value="1"/>
</dbReference>
<proteinExistence type="inferred from homology"/>
<dbReference type="PANTHER" id="PTHR22604:SF105">
    <property type="entry name" value="TRANS-1,2-DIHYDROBENZENE-1,2-DIOL DEHYDROGENASE"/>
    <property type="match status" value="1"/>
</dbReference>
<dbReference type="GO" id="GO:0016491">
    <property type="term" value="F:oxidoreductase activity"/>
    <property type="evidence" value="ECO:0007669"/>
    <property type="project" value="UniProtKB-KW"/>
</dbReference>
<evidence type="ECO:0000256" key="2">
    <source>
        <dbReference type="ARBA" id="ARBA00023002"/>
    </source>
</evidence>
<evidence type="ECO:0000313" key="4">
    <source>
        <dbReference type="EMBL" id="UXV25320.1"/>
    </source>
</evidence>
<name>A0A977TIF7_9BASI</name>
<dbReference type="EMBL" id="MW885869">
    <property type="protein sequence ID" value="UXV25320.1"/>
    <property type="molecule type" value="Genomic_DNA"/>
</dbReference>
<keyword evidence="2" id="KW-0560">Oxidoreductase</keyword>
<dbReference type="AlphaFoldDB" id="A0A977TIF7"/>
<evidence type="ECO:0000256" key="1">
    <source>
        <dbReference type="ARBA" id="ARBA00010928"/>
    </source>
</evidence>
<evidence type="ECO:0000259" key="3">
    <source>
        <dbReference type="Pfam" id="PF22725"/>
    </source>
</evidence>
<dbReference type="InterPro" id="IPR050984">
    <property type="entry name" value="Gfo/Idh/MocA_domain"/>
</dbReference>
<feature type="domain" description="GFO/IDH/MocA-like oxidoreductase" evidence="3">
    <location>
        <begin position="15"/>
        <end position="144"/>
    </location>
</feature>